<dbReference type="SUPFAM" id="SSF50978">
    <property type="entry name" value="WD40 repeat-like"/>
    <property type="match status" value="1"/>
</dbReference>
<dbReference type="InterPro" id="IPR015943">
    <property type="entry name" value="WD40/YVTN_repeat-like_dom_sf"/>
</dbReference>
<name>A0A1M6DC29_9FIRM</name>
<feature type="repeat" description="WD" evidence="1">
    <location>
        <begin position="186"/>
        <end position="228"/>
    </location>
</feature>
<keyword evidence="1" id="KW-0853">WD repeat</keyword>
<dbReference type="PANTHER" id="PTHR19932">
    <property type="entry name" value="WD REPEAT AND HMG-BOX DNA BINDING PROTEIN"/>
    <property type="match status" value="1"/>
</dbReference>
<dbReference type="InterPro" id="IPR036322">
    <property type="entry name" value="WD40_repeat_dom_sf"/>
</dbReference>
<dbReference type="RefSeq" id="WP_149677993.1">
    <property type="nucleotide sequence ID" value="NZ_FQZP01000007.1"/>
</dbReference>
<gene>
    <name evidence="2" type="ORF">SAMN05444373_100733</name>
</gene>
<dbReference type="Proteomes" id="UP000324781">
    <property type="component" value="Unassembled WGS sequence"/>
</dbReference>
<dbReference type="PROSITE" id="PS50082">
    <property type="entry name" value="WD_REPEATS_2"/>
    <property type="match status" value="1"/>
</dbReference>
<sequence>MENQSLIGDYRIHYKEVTDVAISDGIVAVSSSDFSTENFSLISKGKGALDVFTFSGQRIISRLFDYSGISLMEFSPYNPNLLVFRESEKINVLDISEDMLLHTFISGGFVTDYVIMDGYLLSSSADGTIRLWVMDGIGWEYAFSRITLPQSINNIAVHAGVMAVSYNSSNKAIILRDLKNEDALVLSDHYGSIGGCSFNPDGSRLLTYTADSGQIAVWDWETKDLAGMIETGHNLLFAQYIDGGGKIFAPAKDGTMLVYDGLTLEPVTQTHVDTSLHSKFISSDGSLYAAITWGGVKIIRTADLSTVVEIKEMIPKTILFCAQNSKVVIQNSLEVKIYSCETGEELFAFREEESMKSIAVDDNKQLLAMICPDNSVRLVDLGSYEERYSLDDFEIAALRVLFDAEGEYLFVCMDDYSLRCYEAESGKPVAELKGMSAPVVKVTFDADKTCLITQGDGSEAIIWRWESRKKLGRIAPLLGISSDFRTLVSFKLKDLILIPLYDTRMLVQQAEKQLAGRTLSDKDREDLFILK</sequence>
<dbReference type="SMART" id="SM00320">
    <property type="entry name" value="WD40"/>
    <property type="match status" value="6"/>
</dbReference>
<dbReference type="SUPFAM" id="SSF50998">
    <property type="entry name" value="Quinoprotein alcohol dehydrogenase-like"/>
    <property type="match status" value="1"/>
</dbReference>
<dbReference type="PANTHER" id="PTHR19932:SF10">
    <property type="entry name" value="WD REPEAT AND HMG-BOX DNA-BINDING PROTEIN 1"/>
    <property type="match status" value="1"/>
</dbReference>
<protein>
    <submittedName>
        <fullName evidence="2">WD40 repeat</fullName>
    </submittedName>
</protein>
<dbReference type="InterPro" id="IPR001680">
    <property type="entry name" value="WD40_rpt"/>
</dbReference>
<dbReference type="Gene3D" id="2.130.10.10">
    <property type="entry name" value="YVTN repeat-like/Quinoprotein amine dehydrogenase"/>
    <property type="match status" value="3"/>
</dbReference>
<reference evidence="2 3" key="1">
    <citation type="submission" date="2016-11" db="EMBL/GenBank/DDBJ databases">
        <authorList>
            <person name="Varghese N."/>
            <person name="Submissions S."/>
        </authorList>
    </citation>
    <scope>NUCLEOTIDE SEQUENCE [LARGE SCALE GENOMIC DNA]</scope>
    <source>
        <strain evidence="2 3">DSM 19027</strain>
    </source>
</reference>
<evidence type="ECO:0000313" key="2">
    <source>
        <dbReference type="EMBL" id="SHI70802.1"/>
    </source>
</evidence>
<dbReference type="Pfam" id="PF00400">
    <property type="entry name" value="WD40"/>
    <property type="match status" value="2"/>
</dbReference>
<proteinExistence type="predicted"/>
<organism evidence="2 3">
    <name type="scientific">Thermoclostridium caenicola</name>
    <dbReference type="NCBI Taxonomy" id="659425"/>
    <lineage>
        <taxon>Bacteria</taxon>
        <taxon>Bacillati</taxon>
        <taxon>Bacillota</taxon>
        <taxon>Clostridia</taxon>
        <taxon>Eubacteriales</taxon>
        <taxon>Oscillospiraceae</taxon>
        <taxon>Thermoclostridium</taxon>
    </lineage>
</organism>
<dbReference type="OrthoDB" id="235631at2"/>
<accession>A0A1M6DC29</accession>
<keyword evidence="3" id="KW-1185">Reference proteome</keyword>
<dbReference type="AlphaFoldDB" id="A0A1M6DC29"/>
<evidence type="ECO:0000313" key="3">
    <source>
        <dbReference type="Proteomes" id="UP000324781"/>
    </source>
</evidence>
<dbReference type="EMBL" id="FQZP01000007">
    <property type="protein sequence ID" value="SHI70802.1"/>
    <property type="molecule type" value="Genomic_DNA"/>
</dbReference>
<evidence type="ECO:0000256" key="1">
    <source>
        <dbReference type="PROSITE-ProRule" id="PRU00221"/>
    </source>
</evidence>
<dbReference type="GO" id="GO:0003682">
    <property type="term" value="F:chromatin binding"/>
    <property type="evidence" value="ECO:0007669"/>
    <property type="project" value="TreeGrafter"/>
</dbReference>
<dbReference type="GO" id="GO:0006261">
    <property type="term" value="P:DNA-templated DNA replication"/>
    <property type="evidence" value="ECO:0007669"/>
    <property type="project" value="TreeGrafter"/>
</dbReference>
<dbReference type="InterPro" id="IPR011047">
    <property type="entry name" value="Quinoprotein_ADH-like_sf"/>
</dbReference>
<dbReference type="GO" id="GO:0006281">
    <property type="term" value="P:DNA repair"/>
    <property type="evidence" value="ECO:0007669"/>
    <property type="project" value="TreeGrafter"/>
</dbReference>